<protein>
    <submittedName>
        <fullName evidence="1">Uncharacterized protein</fullName>
    </submittedName>
</protein>
<sequence>MIGADFHPFGASAGGRDLSDAVEPLKHGDDVVFNLVLDIGDVGRPGHRNDGDRHHIHVDGQNHWGGSFLRQIALYEIELFPDVEHRKVHVGAVSELAHDDGRTIAALRGDFADAGNRAHGRLYGAGNQGFDLAGTGAGIICHDDGIGQFKAWQ</sequence>
<organism evidence="1">
    <name type="scientific">bioreactor metagenome</name>
    <dbReference type="NCBI Taxonomy" id="1076179"/>
    <lineage>
        <taxon>unclassified sequences</taxon>
        <taxon>metagenomes</taxon>
        <taxon>ecological metagenomes</taxon>
    </lineage>
</organism>
<accession>A0A644ZX20</accession>
<proteinExistence type="predicted"/>
<comment type="caution">
    <text evidence="1">The sequence shown here is derived from an EMBL/GenBank/DDBJ whole genome shotgun (WGS) entry which is preliminary data.</text>
</comment>
<evidence type="ECO:0000313" key="1">
    <source>
        <dbReference type="EMBL" id="MPM43183.1"/>
    </source>
</evidence>
<name>A0A644ZX20_9ZZZZ</name>
<dbReference type="EMBL" id="VSSQ01010008">
    <property type="protein sequence ID" value="MPM43183.1"/>
    <property type="molecule type" value="Genomic_DNA"/>
</dbReference>
<reference evidence="1" key="1">
    <citation type="submission" date="2019-08" db="EMBL/GenBank/DDBJ databases">
        <authorList>
            <person name="Kucharzyk K."/>
            <person name="Murdoch R.W."/>
            <person name="Higgins S."/>
            <person name="Loffler F."/>
        </authorList>
    </citation>
    <scope>NUCLEOTIDE SEQUENCE</scope>
</reference>
<gene>
    <name evidence="1" type="ORF">SDC9_89856</name>
</gene>
<dbReference type="AlphaFoldDB" id="A0A644ZX20"/>